<dbReference type="OrthoDB" id="5934783at2759"/>
<proteinExistence type="predicted"/>
<sequence length="89" mass="9474">MAAIWTWSPAMESPMTLPLADACEMVAKMEKRKPVRADATTEVETFPIRSAGERLGANLGGQHPANPVPDAVITELLSGSDAIVRSAQI</sequence>
<dbReference type="AlphaFoldDB" id="A0A0V0RVG0"/>
<keyword evidence="2" id="KW-1185">Reference proteome</keyword>
<protein>
    <submittedName>
        <fullName evidence="1">Uncharacterized protein</fullName>
    </submittedName>
</protein>
<gene>
    <name evidence="1" type="ORF">T07_11033</name>
</gene>
<evidence type="ECO:0000313" key="1">
    <source>
        <dbReference type="EMBL" id="KRX18464.1"/>
    </source>
</evidence>
<accession>A0A0V0RVG0</accession>
<comment type="caution">
    <text evidence="1">The sequence shown here is derived from an EMBL/GenBank/DDBJ whole genome shotgun (WGS) entry which is preliminary data.</text>
</comment>
<dbReference type="EMBL" id="JYDL01000072">
    <property type="protein sequence ID" value="KRX18464.1"/>
    <property type="molecule type" value="Genomic_DNA"/>
</dbReference>
<organism evidence="1 2">
    <name type="scientific">Trichinella nelsoni</name>
    <dbReference type="NCBI Taxonomy" id="6336"/>
    <lineage>
        <taxon>Eukaryota</taxon>
        <taxon>Metazoa</taxon>
        <taxon>Ecdysozoa</taxon>
        <taxon>Nematoda</taxon>
        <taxon>Enoplea</taxon>
        <taxon>Dorylaimia</taxon>
        <taxon>Trichinellida</taxon>
        <taxon>Trichinellidae</taxon>
        <taxon>Trichinella</taxon>
    </lineage>
</organism>
<reference evidence="1 2" key="1">
    <citation type="submission" date="2015-01" db="EMBL/GenBank/DDBJ databases">
        <title>Evolution of Trichinella species and genotypes.</title>
        <authorList>
            <person name="Korhonen P.K."/>
            <person name="Edoardo P."/>
            <person name="Giuseppe L.R."/>
            <person name="Gasser R.B."/>
        </authorList>
    </citation>
    <scope>NUCLEOTIDE SEQUENCE [LARGE SCALE GENOMIC DNA]</scope>
    <source>
        <strain evidence="1">ISS37</strain>
    </source>
</reference>
<evidence type="ECO:0000313" key="2">
    <source>
        <dbReference type="Proteomes" id="UP000054630"/>
    </source>
</evidence>
<name>A0A0V0RVG0_9BILA</name>
<dbReference type="Proteomes" id="UP000054630">
    <property type="component" value="Unassembled WGS sequence"/>
</dbReference>